<name>A0ACC0A2M5_CATRO</name>
<dbReference type="Proteomes" id="UP001060085">
    <property type="component" value="Linkage Group LG07"/>
</dbReference>
<protein>
    <submittedName>
        <fullName evidence="1">Uncharacterized protein</fullName>
    </submittedName>
</protein>
<accession>A0ACC0A2M5</accession>
<dbReference type="EMBL" id="CM044707">
    <property type="protein sequence ID" value="KAI5655138.1"/>
    <property type="molecule type" value="Genomic_DNA"/>
</dbReference>
<organism evidence="1 2">
    <name type="scientific">Catharanthus roseus</name>
    <name type="common">Madagascar periwinkle</name>
    <name type="synonym">Vinca rosea</name>
    <dbReference type="NCBI Taxonomy" id="4058"/>
    <lineage>
        <taxon>Eukaryota</taxon>
        <taxon>Viridiplantae</taxon>
        <taxon>Streptophyta</taxon>
        <taxon>Embryophyta</taxon>
        <taxon>Tracheophyta</taxon>
        <taxon>Spermatophyta</taxon>
        <taxon>Magnoliopsida</taxon>
        <taxon>eudicotyledons</taxon>
        <taxon>Gunneridae</taxon>
        <taxon>Pentapetalae</taxon>
        <taxon>asterids</taxon>
        <taxon>lamiids</taxon>
        <taxon>Gentianales</taxon>
        <taxon>Apocynaceae</taxon>
        <taxon>Rauvolfioideae</taxon>
        <taxon>Vinceae</taxon>
        <taxon>Catharanthinae</taxon>
        <taxon>Catharanthus</taxon>
    </lineage>
</organism>
<gene>
    <name evidence="1" type="ORF">M9H77_32325</name>
</gene>
<evidence type="ECO:0000313" key="2">
    <source>
        <dbReference type="Proteomes" id="UP001060085"/>
    </source>
</evidence>
<keyword evidence="2" id="KW-1185">Reference proteome</keyword>
<comment type="caution">
    <text evidence="1">The sequence shown here is derived from an EMBL/GenBank/DDBJ whole genome shotgun (WGS) entry which is preliminary data.</text>
</comment>
<evidence type="ECO:0000313" key="1">
    <source>
        <dbReference type="EMBL" id="KAI5655138.1"/>
    </source>
</evidence>
<proteinExistence type="predicted"/>
<reference evidence="2" key="1">
    <citation type="journal article" date="2023" name="Nat. Plants">
        <title>Single-cell RNA sequencing provides a high-resolution roadmap for understanding the multicellular compartmentation of specialized metabolism.</title>
        <authorList>
            <person name="Sun S."/>
            <person name="Shen X."/>
            <person name="Li Y."/>
            <person name="Li Y."/>
            <person name="Wang S."/>
            <person name="Li R."/>
            <person name="Zhang H."/>
            <person name="Shen G."/>
            <person name="Guo B."/>
            <person name="Wei J."/>
            <person name="Xu J."/>
            <person name="St-Pierre B."/>
            <person name="Chen S."/>
            <person name="Sun C."/>
        </authorList>
    </citation>
    <scope>NUCLEOTIDE SEQUENCE [LARGE SCALE GENOMIC DNA]</scope>
</reference>
<sequence>MAGGVDGQRRQVTADSSWQITASKLRLSCSSNFEEKKKFLTAKILILVVKKFLRFFWPRVGVEFSDCKIIGDPGLRKPIGSYPYKIRDELRRRYVAKGPIQPCDKKFSQTDFGEIRRSFKKIWFKDFTRLDYSVHKDAAFCFCCYLFAKGQIHKHGDDMFTEKHEGSPNSPHSEYILAKQSSQTEIEYCARLTVVVKMIRFLLSHGLAFRRNDESINSIRRGNFLELIKWYCEESEEVNKVMNLNAPRNNQLTSPKIQKEIVNACATEVRQAIVNEIGDKFFSLLVDEARDSSVKEQLSIVLRFVNDNGKVVEHFFGVVHVSDTSAQTLKNSIDDFFAINGLSISQLRGQATSKKNAHVCSFFEYLAKIVNIVGVSCKIKDALLQKHYDDLVKRLESGEVATGKDKNQETSLALPVTHVLETIYEDADEVNSQGIAQGLIDKRWKFEFVFIAQLMVNVLAKTNTLSMCLQQRTQNIEDLKKYRNDDDYWEGFSGVVIAFCIKNDIFVSNMQDPLPGRVRLYRSVDGQPKTYYHFFRRDIFFEVLDFIAKEMDDHFTELTSELIICISCLDPRDSFVNFDRISYSIYLSSIQMIFLSLTSLSLKHNLIHISLMRSSDGADFFSLTDIGDLGKKMVETNSHQFFTLVYRLIELALILPVVSATVERSYSAMKMIKNYLRNRMRDEFLNDSLVCYVEQEIFMSIENEDILQWFQNVLDILIIPFTYKILF</sequence>